<gene>
    <name evidence="2" type="ORF">UFOVP594_14</name>
</gene>
<name>A0A6J5MXY5_9CAUD</name>
<organism evidence="2">
    <name type="scientific">uncultured Caudovirales phage</name>
    <dbReference type="NCBI Taxonomy" id="2100421"/>
    <lineage>
        <taxon>Viruses</taxon>
        <taxon>Duplodnaviria</taxon>
        <taxon>Heunggongvirae</taxon>
        <taxon>Uroviricota</taxon>
        <taxon>Caudoviricetes</taxon>
        <taxon>Peduoviridae</taxon>
        <taxon>Maltschvirus</taxon>
        <taxon>Maltschvirus maltsch</taxon>
    </lineage>
</organism>
<feature type="compositionally biased region" description="Low complexity" evidence="1">
    <location>
        <begin position="354"/>
        <end position="370"/>
    </location>
</feature>
<evidence type="ECO:0000313" key="2">
    <source>
        <dbReference type="EMBL" id="CAB4151408.1"/>
    </source>
</evidence>
<feature type="region of interest" description="Disordered" evidence="1">
    <location>
        <begin position="353"/>
        <end position="411"/>
    </location>
</feature>
<evidence type="ECO:0000256" key="1">
    <source>
        <dbReference type="SAM" id="MobiDB-lite"/>
    </source>
</evidence>
<accession>A0A6J5MXY5</accession>
<reference evidence="2" key="1">
    <citation type="submission" date="2020-04" db="EMBL/GenBank/DDBJ databases">
        <authorList>
            <person name="Chiriac C."/>
            <person name="Salcher M."/>
            <person name="Ghai R."/>
            <person name="Kavagutti S V."/>
        </authorList>
    </citation>
    <scope>NUCLEOTIDE SEQUENCE</scope>
</reference>
<proteinExistence type="predicted"/>
<feature type="compositionally biased region" description="Gly residues" evidence="1">
    <location>
        <begin position="371"/>
        <end position="411"/>
    </location>
</feature>
<dbReference type="EMBL" id="LR796572">
    <property type="protein sequence ID" value="CAB4151408.1"/>
    <property type="molecule type" value="Genomic_DNA"/>
</dbReference>
<sequence length="422" mass="42451">MQSPVRAIGEDFLATDHNYLRDDAYGASMLRARQQNSPGLTLYVEAGHLYINGARVAYAGGSSPTFTAPSANPRIDVLSINSSGTLVRTAGTEAASPVAPAYPDGNFYICEVYNRVGQTIVYTTDQSTNGYIYKDCRAFLQTSKLPVLTKYTTVATNNGGSTSQFDVTNPAGTTFRYTYDSTGTNPGIDAANMPIGSVACVTGSGFSAGNRGIFLITGSGTNYFEVSNASGVVESNKTLGSGFLMFTSAVNGSWAKTPFIKYAEVELVGGGSNGIAGGFSANSGSVGVGGAAYLKKMYAALNLQTTMLFVIGPLNCPSIFGFGTTYITATGATASSAVGAVCTDGDINIPGKPGETSCGSSGASSGSSVLGSGGPGDTGSGGQNASGYGSSGGSGRGNGSGNPGGAAGSGTTGALILKEVYT</sequence>
<protein>
    <submittedName>
        <fullName evidence="2">Uncharacterized protein</fullName>
    </submittedName>
</protein>